<feature type="region of interest" description="Disordered" evidence="4">
    <location>
        <begin position="1"/>
        <end position="27"/>
    </location>
</feature>
<dbReference type="AlphaFoldDB" id="A0AAN8MKC6"/>
<dbReference type="FunFam" id="2.10.70.10:FF:000002">
    <property type="entry name" value="CUB and Sushi multiple domains 3"/>
    <property type="match status" value="2"/>
</dbReference>
<evidence type="ECO:0000256" key="4">
    <source>
        <dbReference type="SAM" id="MobiDB-lite"/>
    </source>
</evidence>
<dbReference type="PANTHER" id="PTHR24255">
    <property type="entry name" value="COMPLEMENT COMPONENT 1, S SUBCOMPONENT-RELATED"/>
    <property type="match status" value="1"/>
</dbReference>
<evidence type="ECO:0008006" key="9">
    <source>
        <dbReference type="Google" id="ProtNLM"/>
    </source>
</evidence>
<dbReference type="InterPro" id="IPR035914">
    <property type="entry name" value="Sperma_CUB_dom_sf"/>
</dbReference>
<protein>
    <recommendedName>
        <fullName evidence="9">CUB and sushi domain-containing protein 1-like</fullName>
    </recommendedName>
</protein>
<dbReference type="PROSITE" id="PS01180">
    <property type="entry name" value="CUB"/>
    <property type="match status" value="3"/>
</dbReference>
<sequence length="406" mass="43889">MNEGGIKQVSNYCPDPGEPENGKRSGTDFSIGATAQFTCDEDHVLQGSKTITCQGVAEVFAAWSDHRPVCKVKTCGSTLHGPSGTFTSPNFPIQYESNSHCVWIITAASCGGDVRGPGGIILSPGYPEFYPNSLNCTWTVEVGHGKGVQFMFHSFHLEDHHDYLLITENGSFALPLARLTGSERPAPVNAGLYGNFKAQLRFISDFSICFQGFNISFSEYNLEPCEDPGTPRFGWHTGISFGIGDSLVFSCNTGYRLQGAVEIWCLGGGRRMWSAPLPRCVAECGSTVSNSEGVLLSPNYPLNYDNSHECVYSIQVETGKGINVSASTFQLAQGDILKVYDGGDSAAPVLGTYTGSTMLGLVLTSTSNHLWLEFYSDQEHTAGGFRLSYSSEEHTPSSSSDCVFKQ</sequence>
<feature type="domain" description="Sushi" evidence="6">
    <location>
        <begin position="223"/>
        <end position="282"/>
    </location>
</feature>
<dbReference type="PROSITE" id="PS50923">
    <property type="entry name" value="SUSHI"/>
    <property type="match status" value="2"/>
</dbReference>
<dbReference type="InterPro" id="IPR035976">
    <property type="entry name" value="Sushi/SCR/CCP_sf"/>
</dbReference>
<dbReference type="SUPFAM" id="SSF49854">
    <property type="entry name" value="Spermadhesin, CUB domain"/>
    <property type="match status" value="3"/>
</dbReference>
<feature type="domain" description="CUB" evidence="5">
    <location>
        <begin position="110"/>
        <end position="220"/>
    </location>
</feature>
<keyword evidence="1" id="KW-0378">Hydrolase</keyword>
<dbReference type="Gene3D" id="2.10.70.10">
    <property type="entry name" value="Complement Module, domain 1"/>
    <property type="match status" value="2"/>
</dbReference>
<dbReference type="InterPro" id="IPR000859">
    <property type="entry name" value="CUB_dom"/>
</dbReference>
<evidence type="ECO:0000313" key="8">
    <source>
        <dbReference type="Proteomes" id="UP001356427"/>
    </source>
</evidence>
<evidence type="ECO:0000259" key="6">
    <source>
        <dbReference type="PROSITE" id="PS50923"/>
    </source>
</evidence>
<dbReference type="SUPFAM" id="SSF57535">
    <property type="entry name" value="Complement control module/SCR domain"/>
    <property type="match status" value="2"/>
</dbReference>
<dbReference type="SMART" id="SM00042">
    <property type="entry name" value="CUB"/>
    <property type="match status" value="2"/>
</dbReference>
<comment type="caution">
    <text evidence="7">The sequence shown here is derived from an EMBL/GenBank/DDBJ whole genome shotgun (WGS) entry which is preliminary data.</text>
</comment>
<accession>A0AAN8MKC6</accession>
<reference evidence="7 8" key="1">
    <citation type="submission" date="2021-04" db="EMBL/GenBank/DDBJ databases">
        <authorList>
            <person name="De Guttry C."/>
            <person name="Zahm M."/>
            <person name="Klopp C."/>
            <person name="Cabau C."/>
            <person name="Louis A."/>
            <person name="Berthelot C."/>
            <person name="Parey E."/>
            <person name="Roest Crollius H."/>
            <person name="Montfort J."/>
            <person name="Robinson-Rechavi M."/>
            <person name="Bucao C."/>
            <person name="Bouchez O."/>
            <person name="Gislard M."/>
            <person name="Lluch J."/>
            <person name="Milhes M."/>
            <person name="Lampietro C."/>
            <person name="Lopez Roques C."/>
            <person name="Donnadieu C."/>
            <person name="Braasch I."/>
            <person name="Desvignes T."/>
            <person name="Postlethwait J."/>
            <person name="Bobe J."/>
            <person name="Wedekind C."/>
            <person name="Guiguen Y."/>
        </authorList>
    </citation>
    <scope>NUCLEOTIDE SEQUENCE [LARGE SCALE GENOMIC DNA]</scope>
    <source>
        <strain evidence="7">Cs_M1</strain>
        <tissue evidence="7">Blood</tissue>
    </source>
</reference>
<keyword evidence="1" id="KW-0720">Serine protease</keyword>
<dbReference type="Gene3D" id="2.60.120.290">
    <property type="entry name" value="Spermadhesin, CUB domain"/>
    <property type="match status" value="3"/>
</dbReference>
<feature type="domain" description="CUB" evidence="5">
    <location>
        <begin position="75"/>
        <end position="107"/>
    </location>
</feature>
<dbReference type="PANTHER" id="PTHR24255:SF37">
    <property type="entry name" value="CUB AND SUSHI MULTIPLE DOMAINS 3"/>
    <property type="match status" value="1"/>
</dbReference>
<dbReference type="CDD" id="cd00041">
    <property type="entry name" value="CUB"/>
    <property type="match status" value="2"/>
</dbReference>
<dbReference type="InterPro" id="IPR000436">
    <property type="entry name" value="Sushi_SCR_CCP_dom"/>
</dbReference>
<dbReference type="Proteomes" id="UP001356427">
    <property type="component" value="Unassembled WGS sequence"/>
</dbReference>
<dbReference type="Pfam" id="PF00084">
    <property type="entry name" value="Sushi"/>
    <property type="match status" value="2"/>
</dbReference>
<dbReference type="GO" id="GO:0004252">
    <property type="term" value="F:serine-type endopeptidase activity"/>
    <property type="evidence" value="ECO:0007669"/>
    <property type="project" value="TreeGrafter"/>
</dbReference>
<evidence type="ECO:0000256" key="3">
    <source>
        <dbReference type="PROSITE-ProRule" id="PRU00302"/>
    </source>
</evidence>
<dbReference type="Pfam" id="PF00431">
    <property type="entry name" value="CUB"/>
    <property type="match status" value="3"/>
</dbReference>
<evidence type="ECO:0000313" key="7">
    <source>
        <dbReference type="EMBL" id="KAK6327212.1"/>
    </source>
</evidence>
<feature type="domain" description="Sushi" evidence="6">
    <location>
        <begin position="11"/>
        <end position="72"/>
    </location>
</feature>
<feature type="domain" description="CUB" evidence="5">
    <location>
        <begin position="284"/>
        <end position="392"/>
    </location>
</feature>
<dbReference type="SMART" id="SM00032">
    <property type="entry name" value="CCP"/>
    <property type="match status" value="2"/>
</dbReference>
<keyword evidence="8" id="KW-1185">Reference proteome</keyword>
<proteinExistence type="predicted"/>
<keyword evidence="2" id="KW-1015">Disulfide bond</keyword>
<dbReference type="CDD" id="cd00033">
    <property type="entry name" value="CCP"/>
    <property type="match status" value="2"/>
</dbReference>
<dbReference type="GO" id="GO:0005615">
    <property type="term" value="C:extracellular space"/>
    <property type="evidence" value="ECO:0007669"/>
    <property type="project" value="TreeGrafter"/>
</dbReference>
<evidence type="ECO:0000259" key="5">
    <source>
        <dbReference type="PROSITE" id="PS01180"/>
    </source>
</evidence>
<keyword evidence="1" id="KW-0645">Protease</keyword>
<organism evidence="7 8">
    <name type="scientific">Coregonus suidteri</name>
    <dbReference type="NCBI Taxonomy" id="861788"/>
    <lineage>
        <taxon>Eukaryota</taxon>
        <taxon>Metazoa</taxon>
        <taxon>Chordata</taxon>
        <taxon>Craniata</taxon>
        <taxon>Vertebrata</taxon>
        <taxon>Euteleostomi</taxon>
        <taxon>Actinopterygii</taxon>
        <taxon>Neopterygii</taxon>
        <taxon>Teleostei</taxon>
        <taxon>Protacanthopterygii</taxon>
        <taxon>Salmoniformes</taxon>
        <taxon>Salmonidae</taxon>
        <taxon>Coregoninae</taxon>
        <taxon>Coregonus</taxon>
    </lineage>
</organism>
<keyword evidence="3" id="KW-0768">Sushi</keyword>
<dbReference type="FunFam" id="2.60.120.290:FF:000001">
    <property type="entry name" value="CUB and sushi domain-containing protein 3 isoform X1"/>
    <property type="match status" value="2"/>
</dbReference>
<name>A0AAN8MKC6_9TELE</name>
<comment type="caution">
    <text evidence="3">Lacks conserved residue(s) required for the propagation of feature annotation.</text>
</comment>
<evidence type="ECO:0000256" key="2">
    <source>
        <dbReference type="ARBA" id="ARBA00023157"/>
    </source>
</evidence>
<evidence type="ECO:0000256" key="1">
    <source>
        <dbReference type="ARBA" id="ARBA00022825"/>
    </source>
</evidence>
<dbReference type="EMBL" id="JAGTTL010000002">
    <property type="protein sequence ID" value="KAK6327212.1"/>
    <property type="molecule type" value="Genomic_DNA"/>
</dbReference>
<gene>
    <name evidence="7" type="ORF">J4Q44_G00028570</name>
</gene>